<dbReference type="InterPro" id="IPR006015">
    <property type="entry name" value="Universal_stress_UspA"/>
</dbReference>
<evidence type="ECO:0000256" key="1">
    <source>
        <dbReference type="ARBA" id="ARBA00008791"/>
    </source>
</evidence>
<dbReference type="PANTHER" id="PTHR46268">
    <property type="entry name" value="STRESS RESPONSE PROTEIN NHAX"/>
    <property type="match status" value="1"/>
</dbReference>
<comment type="similarity">
    <text evidence="1">Belongs to the universal stress protein A family.</text>
</comment>
<evidence type="ECO:0000259" key="2">
    <source>
        <dbReference type="Pfam" id="PF00582"/>
    </source>
</evidence>
<dbReference type="Pfam" id="PF00582">
    <property type="entry name" value="Usp"/>
    <property type="match status" value="1"/>
</dbReference>
<reference evidence="3" key="1">
    <citation type="submission" date="2021-02" db="EMBL/GenBank/DDBJ databases">
        <title>Infant gut strain persistence is associated with maternal origin, phylogeny, and functional potential including surface adhesion and iron acquisition.</title>
        <authorList>
            <person name="Lou Y.C."/>
        </authorList>
    </citation>
    <scope>NUCLEOTIDE SEQUENCE</scope>
    <source>
        <strain evidence="3">L2_039_000G1_dasL2_039_000G1_concoct_11</strain>
    </source>
</reference>
<name>A0A943UXP5_9ACTN</name>
<proteinExistence type="inferred from homology"/>
<dbReference type="Gene3D" id="3.40.50.620">
    <property type="entry name" value="HUPs"/>
    <property type="match status" value="1"/>
</dbReference>
<accession>A0A943UXP5</accession>
<protein>
    <submittedName>
        <fullName evidence="3">Universal stress protein</fullName>
    </submittedName>
</protein>
<evidence type="ECO:0000313" key="3">
    <source>
        <dbReference type="EMBL" id="MBS6940842.1"/>
    </source>
</evidence>
<sequence length="144" mass="15002">MALDKILVAYDGSSESASALDLAAELARANAAVKVDIVNVVAIPMLTDEQLVSFASVLDLMERDAEELLAGAVSRIDETGIENDVETFILNGTDAATEIAKLAEQEGYDIVVIGSRGIGGIKGYLGSVGHKLLSICAKPVLVAK</sequence>
<dbReference type="Proteomes" id="UP000727506">
    <property type="component" value="Unassembled WGS sequence"/>
</dbReference>
<gene>
    <name evidence="3" type="ORF">KH142_05070</name>
</gene>
<dbReference type="PRINTS" id="PR01438">
    <property type="entry name" value="UNVRSLSTRESS"/>
</dbReference>
<dbReference type="InterPro" id="IPR014729">
    <property type="entry name" value="Rossmann-like_a/b/a_fold"/>
</dbReference>
<dbReference type="SUPFAM" id="SSF52402">
    <property type="entry name" value="Adenine nucleotide alpha hydrolases-like"/>
    <property type="match status" value="1"/>
</dbReference>
<comment type="caution">
    <text evidence="3">The sequence shown here is derived from an EMBL/GenBank/DDBJ whole genome shotgun (WGS) entry which is preliminary data.</text>
</comment>
<dbReference type="InterPro" id="IPR006016">
    <property type="entry name" value="UspA"/>
</dbReference>
<dbReference type="PANTHER" id="PTHR46268:SF6">
    <property type="entry name" value="UNIVERSAL STRESS PROTEIN UP12"/>
    <property type="match status" value="1"/>
</dbReference>
<dbReference type="EMBL" id="JAGZSV010000073">
    <property type="protein sequence ID" value="MBS6940842.1"/>
    <property type="molecule type" value="Genomic_DNA"/>
</dbReference>
<feature type="domain" description="UspA" evidence="2">
    <location>
        <begin position="4"/>
        <end position="144"/>
    </location>
</feature>
<dbReference type="CDD" id="cd00293">
    <property type="entry name" value="USP-like"/>
    <property type="match status" value="1"/>
</dbReference>
<organism evidence="3 4">
    <name type="scientific">Slackia piriformis</name>
    <dbReference type="NCBI Taxonomy" id="626934"/>
    <lineage>
        <taxon>Bacteria</taxon>
        <taxon>Bacillati</taxon>
        <taxon>Actinomycetota</taxon>
        <taxon>Coriobacteriia</taxon>
        <taxon>Eggerthellales</taxon>
        <taxon>Eggerthellaceae</taxon>
        <taxon>Slackia</taxon>
    </lineage>
</organism>
<dbReference type="AlphaFoldDB" id="A0A943UXP5"/>
<evidence type="ECO:0000313" key="4">
    <source>
        <dbReference type="Proteomes" id="UP000727506"/>
    </source>
</evidence>